<feature type="domain" description="Phasin" evidence="1">
    <location>
        <begin position="16"/>
        <end position="106"/>
    </location>
</feature>
<dbReference type="Proteomes" id="UP000284006">
    <property type="component" value="Unassembled WGS sequence"/>
</dbReference>
<dbReference type="InterPro" id="IPR018968">
    <property type="entry name" value="Phasin"/>
</dbReference>
<reference evidence="2 3" key="1">
    <citation type="submission" date="2018-09" db="EMBL/GenBank/DDBJ databases">
        <authorList>
            <person name="Zhu H."/>
        </authorList>
    </citation>
    <scope>NUCLEOTIDE SEQUENCE [LARGE SCALE GENOMIC DNA]</scope>
    <source>
        <strain evidence="2 3">K1S02-61</strain>
    </source>
</reference>
<dbReference type="AlphaFoldDB" id="A0A418X701"/>
<evidence type="ECO:0000313" key="3">
    <source>
        <dbReference type="Proteomes" id="UP000284006"/>
    </source>
</evidence>
<protein>
    <submittedName>
        <fullName evidence="2">Phasin family protein</fullName>
    </submittedName>
</protein>
<proteinExistence type="predicted"/>
<accession>A0A418X701</accession>
<sequence>MNSLAHNPALKSHVDTQLSFFNELAQRSLDSARKLGELNLQLGRQLLETTLDAGRQLAACTDPFQAGAIPMRLAEPVARHLRGYQQALVGVVAGAQAELTHAAETHIPEAGRSAQALADDFARRSAEAGKAFASYQRAAADVAGAARGPNGQQEPG</sequence>
<dbReference type="RefSeq" id="WP_119813276.1">
    <property type="nucleotide sequence ID" value="NZ_QYUP01000200.1"/>
</dbReference>
<dbReference type="InterPro" id="IPR010127">
    <property type="entry name" value="Phasin_subfam-1"/>
</dbReference>
<evidence type="ECO:0000313" key="2">
    <source>
        <dbReference type="EMBL" id="RJG08231.1"/>
    </source>
</evidence>
<dbReference type="NCBIfam" id="TIGR01841">
    <property type="entry name" value="phasin"/>
    <property type="match status" value="1"/>
</dbReference>
<gene>
    <name evidence="2" type="ORF">D3872_24855</name>
</gene>
<comment type="caution">
    <text evidence="2">The sequence shown here is derived from an EMBL/GenBank/DDBJ whole genome shotgun (WGS) entry which is preliminary data.</text>
</comment>
<dbReference type="EMBL" id="QYUP01000200">
    <property type="protein sequence ID" value="RJG08231.1"/>
    <property type="molecule type" value="Genomic_DNA"/>
</dbReference>
<organism evidence="2 3">
    <name type="scientific">Massilia cavernae</name>
    <dbReference type="NCBI Taxonomy" id="2320864"/>
    <lineage>
        <taxon>Bacteria</taxon>
        <taxon>Pseudomonadati</taxon>
        <taxon>Pseudomonadota</taxon>
        <taxon>Betaproteobacteria</taxon>
        <taxon>Burkholderiales</taxon>
        <taxon>Oxalobacteraceae</taxon>
        <taxon>Telluria group</taxon>
        <taxon>Massilia</taxon>
    </lineage>
</organism>
<evidence type="ECO:0000259" key="1">
    <source>
        <dbReference type="Pfam" id="PF09361"/>
    </source>
</evidence>
<dbReference type="OrthoDB" id="8759766at2"/>
<keyword evidence="3" id="KW-1185">Reference proteome</keyword>
<name>A0A418X701_9BURK</name>
<dbReference type="Pfam" id="PF09361">
    <property type="entry name" value="Phasin_2"/>
    <property type="match status" value="1"/>
</dbReference>